<dbReference type="InterPro" id="IPR014710">
    <property type="entry name" value="RmlC-like_jellyroll"/>
</dbReference>
<proteinExistence type="predicted"/>
<dbReference type="SUPFAM" id="SSF51182">
    <property type="entry name" value="RmlC-like cupins"/>
    <property type="match status" value="1"/>
</dbReference>
<sequence length="130" mass="14981">MKIEHKKINFKDKRGTITDIFTNAPKDHATLIFSKKGAVRGNHYHKKSTQYTFVVSGQMTMYSQKVGAKKINKHTLKANDMMVHKPMEIHTMVATKDTIFLAFADGLRGGKDYEKDTYRIESPLEEQFKK</sequence>
<dbReference type="InterPro" id="IPR029303">
    <property type="entry name" value="CapF_C"/>
</dbReference>
<dbReference type="EMBL" id="MHOO01000008">
    <property type="protein sequence ID" value="OGZ64150.1"/>
    <property type="molecule type" value="Genomic_DNA"/>
</dbReference>
<dbReference type="AlphaFoldDB" id="A0A1G2HPH3"/>
<dbReference type="STRING" id="1802202.A2730_03400"/>
<dbReference type="Gene3D" id="2.60.120.10">
    <property type="entry name" value="Jelly Rolls"/>
    <property type="match status" value="1"/>
</dbReference>
<feature type="domain" description="Capsular polysaccharide assembling protein CapF C-terminal" evidence="1">
    <location>
        <begin position="11"/>
        <end position="90"/>
    </location>
</feature>
<name>A0A1G2HPH3_9BACT</name>
<evidence type="ECO:0000259" key="1">
    <source>
        <dbReference type="Pfam" id="PF14667"/>
    </source>
</evidence>
<reference evidence="2 3" key="1">
    <citation type="journal article" date="2016" name="Nat. Commun.">
        <title>Thousands of microbial genomes shed light on interconnected biogeochemical processes in an aquifer system.</title>
        <authorList>
            <person name="Anantharaman K."/>
            <person name="Brown C.T."/>
            <person name="Hug L.A."/>
            <person name="Sharon I."/>
            <person name="Castelle C.J."/>
            <person name="Probst A.J."/>
            <person name="Thomas B.C."/>
            <person name="Singh A."/>
            <person name="Wilkins M.J."/>
            <person name="Karaoz U."/>
            <person name="Brodie E.L."/>
            <person name="Williams K.H."/>
            <person name="Hubbard S.S."/>
            <person name="Banfield J.F."/>
        </authorList>
    </citation>
    <scope>NUCLEOTIDE SEQUENCE [LARGE SCALE GENOMIC DNA]</scope>
</reference>
<comment type="caution">
    <text evidence="2">The sequence shown here is derived from an EMBL/GenBank/DDBJ whole genome shotgun (WGS) entry which is preliminary data.</text>
</comment>
<evidence type="ECO:0000313" key="2">
    <source>
        <dbReference type="EMBL" id="OGZ64150.1"/>
    </source>
</evidence>
<organism evidence="2 3">
    <name type="scientific">Candidatus Staskawiczbacteria bacterium RIFCSPHIGHO2_01_FULL_39_25</name>
    <dbReference type="NCBI Taxonomy" id="1802202"/>
    <lineage>
        <taxon>Bacteria</taxon>
        <taxon>Candidatus Staskawicziibacteriota</taxon>
    </lineage>
</organism>
<dbReference type="Proteomes" id="UP000176855">
    <property type="component" value="Unassembled WGS sequence"/>
</dbReference>
<evidence type="ECO:0000313" key="3">
    <source>
        <dbReference type="Proteomes" id="UP000176855"/>
    </source>
</evidence>
<gene>
    <name evidence="2" type="ORF">A2730_03400</name>
</gene>
<accession>A0A1G2HPH3</accession>
<protein>
    <recommendedName>
        <fullName evidence="1">Capsular polysaccharide assembling protein CapF C-terminal domain-containing protein</fullName>
    </recommendedName>
</protein>
<dbReference type="InterPro" id="IPR011051">
    <property type="entry name" value="RmlC_Cupin_sf"/>
</dbReference>
<dbReference type="Pfam" id="PF14667">
    <property type="entry name" value="Polysacc_synt_C"/>
    <property type="match status" value="1"/>
</dbReference>